<feature type="domain" description="HTH lysR-type" evidence="5">
    <location>
        <begin position="1"/>
        <end position="59"/>
    </location>
</feature>
<evidence type="ECO:0000256" key="2">
    <source>
        <dbReference type="ARBA" id="ARBA00023015"/>
    </source>
</evidence>
<dbReference type="FunFam" id="1.10.10.10:FF:000001">
    <property type="entry name" value="LysR family transcriptional regulator"/>
    <property type="match status" value="1"/>
</dbReference>
<dbReference type="GO" id="GO:0003677">
    <property type="term" value="F:DNA binding"/>
    <property type="evidence" value="ECO:0007669"/>
    <property type="project" value="UniProtKB-KW"/>
</dbReference>
<dbReference type="Proteomes" id="UP000005801">
    <property type="component" value="Unassembled WGS sequence"/>
</dbReference>
<dbReference type="PANTHER" id="PTHR30537:SF5">
    <property type="entry name" value="HTH-TYPE TRANSCRIPTIONAL ACTIVATOR TTDR-RELATED"/>
    <property type="match status" value="1"/>
</dbReference>
<dbReference type="InterPro" id="IPR036388">
    <property type="entry name" value="WH-like_DNA-bd_sf"/>
</dbReference>
<organism evidence="6 7">
    <name type="scientific">Plesiocystis pacifica SIR-1</name>
    <dbReference type="NCBI Taxonomy" id="391625"/>
    <lineage>
        <taxon>Bacteria</taxon>
        <taxon>Pseudomonadati</taxon>
        <taxon>Myxococcota</taxon>
        <taxon>Polyangia</taxon>
        <taxon>Nannocystales</taxon>
        <taxon>Nannocystaceae</taxon>
        <taxon>Plesiocystis</taxon>
    </lineage>
</organism>
<dbReference type="AlphaFoldDB" id="A6G1G4"/>
<evidence type="ECO:0000313" key="6">
    <source>
        <dbReference type="EMBL" id="EDM80228.1"/>
    </source>
</evidence>
<keyword evidence="2" id="KW-0805">Transcription regulation</keyword>
<dbReference type="InterPro" id="IPR036390">
    <property type="entry name" value="WH_DNA-bd_sf"/>
</dbReference>
<dbReference type="InterPro" id="IPR058163">
    <property type="entry name" value="LysR-type_TF_proteobact-type"/>
</dbReference>
<comment type="caution">
    <text evidence="6">The sequence shown here is derived from an EMBL/GenBank/DDBJ whole genome shotgun (WGS) entry which is preliminary data.</text>
</comment>
<dbReference type="OrthoDB" id="5416547at2"/>
<dbReference type="Pfam" id="PF00126">
    <property type="entry name" value="HTH_1"/>
    <property type="match status" value="1"/>
</dbReference>
<keyword evidence="3" id="KW-0238">DNA-binding</keyword>
<evidence type="ECO:0000256" key="3">
    <source>
        <dbReference type="ARBA" id="ARBA00023125"/>
    </source>
</evidence>
<evidence type="ECO:0000313" key="7">
    <source>
        <dbReference type="Proteomes" id="UP000005801"/>
    </source>
</evidence>
<dbReference type="Gene3D" id="3.40.190.290">
    <property type="match status" value="1"/>
</dbReference>
<dbReference type="STRING" id="391625.PPSIR1_36297"/>
<gene>
    <name evidence="6" type="ORF">PPSIR1_36297</name>
</gene>
<dbReference type="RefSeq" id="WP_006970563.1">
    <property type="nucleotide sequence ID" value="NZ_ABCS01000012.1"/>
</dbReference>
<evidence type="ECO:0000256" key="4">
    <source>
        <dbReference type="ARBA" id="ARBA00023163"/>
    </source>
</evidence>
<dbReference type="SUPFAM" id="SSF53850">
    <property type="entry name" value="Periplasmic binding protein-like II"/>
    <property type="match status" value="1"/>
</dbReference>
<evidence type="ECO:0000256" key="1">
    <source>
        <dbReference type="ARBA" id="ARBA00009437"/>
    </source>
</evidence>
<dbReference type="EMBL" id="ABCS01000012">
    <property type="protein sequence ID" value="EDM80228.1"/>
    <property type="molecule type" value="Genomic_DNA"/>
</dbReference>
<dbReference type="PANTHER" id="PTHR30537">
    <property type="entry name" value="HTH-TYPE TRANSCRIPTIONAL REGULATOR"/>
    <property type="match status" value="1"/>
</dbReference>
<evidence type="ECO:0000259" key="5">
    <source>
        <dbReference type="PROSITE" id="PS50931"/>
    </source>
</evidence>
<protein>
    <submittedName>
        <fullName evidence="6">Transcriptional regulator, LysR family protein</fullName>
    </submittedName>
</protein>
<comment type="similarity">
    <text evidence="1">Belongs to the LysR transcriptional regulatory family.</text>
</comment>
<dbReference type="Gene3D" id="1.10.10.10">
    <property type="entry name" value="Winged helix-like DNA-binding domain superfamily/Winged helix DNA-binding domain"/>
    <property type="match status" value="1"/>
</dbReference>
<dbReference type="InterPro" id="IPR000847">
    <property type="entry name" value="LysR_HTH_N"/>
</dbReference>
<dbReference type="PRINTS" id="PR00039">
    <property type="entry name" value="HTHLYSR"/>
</dbReference>
<dbReference type="CDD" id="cd08422">
    <property type="entry name" value="PBP2_CrgA_like"/>
    <property type="match status" value="1"/>
</dbReference>
<dbReference type="Pfam" id="PF03466">
    <property type="entry name" value="LysR_substrate"/>
    <property type="match status" value="1"/>
</dbReference>
<dbReference type="InterPro" id="IPR005119">
    <property type="entry name" value="LysR_subst-bd"/>
</dbReference>
<dbReference type="PROSITE" id="PS50931">
    <property type="entry name" value="HTH_LYSR"/>
    <property type="match status" value="1"/>
</dbReference>
<reference evidence="6 7" key="1">
    <citation type="submission" date="2007-06" db="EMBL/GenBank/DDBJ databases">
        <authorList>
            <person name="Shimkets L."/>
            <person name="Ferriera S."/>
            <person name="Johnson J."/>
            <person name="Kravitz S."/>
            <person name="Beeson K."/>
            <person name="Sutton G."/>
            <person name="Rogers Y.-H."/>
            <person name="Friedman R."/>
            <person name="Frazier M."/>
            <person name="Venter J.C."/>
        </authorList>
    </citation>
    <scope>NUCLEOTIDE SEQUENCE [LARGE SCALE GENOMIC DNA]</scope>
    <source>
        <strain evidence="6 7">SIR-1</strain>
    </source>
</reference>
<name>A6G1G4_9BACT</name>
<keyword evidence="7" id="KW-1185">Reference proteome</keyword>
<proteinExistence type="inferred from homology"/>
<keyword evidence="4" id="KW-0804">Transcription</keyword>
<sequence>MDRMTAMHAYVRLVELDTFSAVAEELRVSQSTVSKWLAALEDELGVQLMERTTRSRRVTEAGERFYQRARDILAAYADASAELAPARSGRRARAREPLRGRIRVSVPVVYGRLFILPKVAKFMRRHPAVEVELVFNDRYVNLVEDNFDVAVRVGIPVDVSFKARKLGESRRHLVASPGYLERGPALTRPEHLREHCCLVHTNLRVGDTWALRRGPKTWRAPVRGRFAANNSEALLTLARRGIGVALLADWLVEADLRAGRLRTVLPDYELPPAPVQALTAPGRHPHPRVRAFLDFLSPPVAGGG</sequence>
<dbReference type="SUPFAM" id="SSF46785">
    <property type="entry name" value="Winged helix' DNA-binding domain"/>
    <property type="match status" value="1"/>
</dbReference>
<dbReference type="GO" id="GO:0003700">
    <property type="term" value="F:DNA-binding transcription factor activity"/>
    <property type="evidence" value="ECO:0007669"/>
    <property type="project" value="InterPro"/>
</dbReference>
<accession>A6G1G4</accession>
<dbReference type="eggNOG" id="COG0583">
    <property type="taxonomic scope" value="Bacteria"/>
</dbReference>